<keyword evidence="7 10" id="KW-0472">Membrane</keyword>
<feature type="compositionally biased region" description="Polar residues" evidence="9">
    <location>
        <begin position="878"/>
        <end position="888"/>
    </location>
</feature>
<evidence type="ECO:0000256" key="5">
    <source>
        <dbReference type="ARBA" id="ARBA00022989"/>
    </source>
</evidence>
<dbReference type="PRINTS" id="PR00762">
    <property type="entry name" value="CLCHANNEL"/>
</dbReference>
<dbReference type="FunFam" id="1.10.3080.10:FF:000020">
    <property type="entry name" value="Chloride channel protein"/>
    <property type="match status" value="1"/>
</dbReference>
<feature type="transmembrane region" description="Helical" evidence="10">
    <location>
        <begin position="294"/>
        <end position="320"/>
    </location>
</feature>
<evidence type="ECO:0000313" key="12">
    <source>
        <dbReference type="EMBL" id="CAD2167820.1"/>
    </source>
</evidence>
<evidence type="ECO:0000313" key="13">
    <source>
        <dbReference type="Proteomes" id="UP000580250"/>
    </source>
</evidence>
<feature type="compositionally biased region" description="Low complexity" evidence="9">
    <location>
        <begin position="662"/>
        <end position="677"/>
    </location>
</feature>
<dbReference type="PANTHER" id="PTHR45720">
    <property type="entry name" value="CHLORIDE CHANNEL PROTEIN 2"/>
    <property type="match status" value="1"/>
</dbReference>
<comment type="caution">
    <text evidence="12">The sequence shown here is derived from an EMBL/GenBank/DDBJ whole genome shotgun (WGS) entry which is preliminary data.</text>
</comment>
<dbReference type="SUPFAM" id="SSF81340">
    <property type="entry name" value="Clc chloride channel"/>
    <property type="match status" value="1"/>
</dbReference>
<evidence type="ECO:0000256" key="6">
    <source>
        <dbReference type="ARBA" id="ARBA00023065"/>
    </source>
</evidence>
<accession>A0A6V7UYT0</accession>
<evidence type="ECO:0000256" key="3">
    <source>
        <dbReference type="ARBA" id="ARBA00022692"/>
    </source>
</evidence>
<dbReference type="GO" id="GO:0005247">
    <property type="term" value="F:voltage-gated chloride channel activity"/>
    <property type="evidence" value="ECO:0007669"/>
    <property type="project" value="TreeGrafter"/>
</dbReference>
<feature type="transmembrane region" description="Helical" evidence="10">
    <location>
        <begin position="466"/>
        <end position="488"/>
    </location>
</feature>
<keyword evidence="2" id="KW-0813">Transport</keyword>
<keyword evidence="8" id="KW-0868">Chloride</keyword>
<dbReference type="GO" id="GO:0005886">
    <property type="term" value="C:plasma membrane"/>
    <property type="evidence" value="ECO:0007669"/>
    <property type="project" value="TreeGrafter"/>
</dbReference>
<dbReference type="PANTHER" id="PTHR45720:SF5">
    <property type="entry name" value="CHLORIDE CHANNEL PROTEIN"/>
    <property type="match status" value="1"/>
</dbReference>
<dbReference type="SUPFAM" id="SSF54631">
    <property type="entry name" value="CBS-domain pair"/>
    <property type="match status" value="1"/>
</dbReference>
<keyword evidence="3 10" id="KW-0812">Transmembrane</keyword>
<feature type="compositionally biased region" description="Low complexity" evidence="9">
    <location>
        <begin position="902"/>
        <end position="913"/>
    </location>
</feature>
<feature type="transmembrane region" description="Helical" evidence="10">
    <location>
        <begin position="341"/>
        <end position="359"/>
    </location>
</feature>
<feature type="compositionally biased region" description="Polar residues" evidence="9">
    <location>
        <begin position="914"/>
        <end position="923"/>
    </location>
</feature>
<evidence type="ECO:0000256" key="10">
    <source>
        <dbReference type="SAM" id="Phobius"/>
    </source>
</evidence>
<dbReference type="Proteomes" id="UP000580250">
    <property type="component" value="Unassembled WGS sequence"/>
</dbReference>
<evidence type="ECO:0000256" key="4">
    <source>
        <dbReference type="ARBA" id="ARBA00022737"/>
    </source>
</evidence>
<dbReference type="InterPro" id="IPR050970">
    <property type="entry name" value="Cl_channel_volt-gated"/>
</dbReference>
<evidence type="ECO:0000256" key="9">
    <source>
        <dbReference type="SAM" id="MobiDB-lite"/>
    </source>
</evidence>
<evidence type="ECO:0000256" key="8">
    <source>
        <dbReference type="ARBA" id="ARBA00023214"/>
    </source>
</evidence>
<feature type="domain" description="CBS" evidence="11">
    <location>
        <begin position="582"/>
        <end position="634"/>
    </location>
</feature>
<dbReference type="InterPro" id="IPR014743">
    <property type="entry name" value="Cl-channel_core"/>
</dbReference>
<gene>
    <name evidence="12" type="ORF">MENT_LOCUS19132</name>
</gene>
<comment type="subcellular location">
    <subcellularLocation>
        <location evidence="1">Membrane</location>
        <topology evidence="1">Multi-pass membrane protein</topology>
    </subcellularLocation>
</comment>
<sequence>MGFDCLINSTSQPSSPIGDGTCLLSKDPEVLRECTSDEFKRPEETMAQGLKRHAVNLLHFFVEDWFISALLGCITAALSISVDVSYEYLNHYRAVLFDFARDYDKMLGFVSWVGYLGFFVTAAALVCKYISPQAIGSGIPEVKVIMNGFFLPNYLTMRTLVAKVLSLTLTLGSGLPVGKEGPFVHMGAIVGHLLSKLTKAWQSTAFFSNEGREIEILASGCSVGIACTFSSPAGAVLYGIECTHKYFAVKNYWRAFFATTCSALIFRFANAAIIPPHIAGTITAYYQTSFPNEVFLVEEIICFVIIGLICGLFGAFFVLLHRRITYFKKRNRTFKAIFGRNSLSFTIFMAIIVGIITYPDGFGYFFAGKFTFRETLGDFIANCTMSLHNVSSSMGCSAKIIQRWTIDNWEREGPTDRSTALDGSMDATIFMPNVFPALIGYLFVNFFLVAICITLALPAGIFVPSFVIGACGGRIIGELMVVMFPAGIRGVDGPQIYPGLYAVVGAAAYTGAVTHSLSIAVIVCETTGQLSPLLPVLVALMVANAVSSFLQPSIYESIINIRKYPHLAELPPSRISVHTLKVEQIMVRDVVFITKLTSYKELRELLLATPHLRSYPLVTDEEEKILLGSVSRKYLHFLLTDRLGPDPSLLLHRSRRRKSRPTTTTNTENTGENINLNNKRLDSISRRNVESMRLLPGAMPPKMSVINERNLFGNTLLSISPLHEDRGSKRNVLAPLLLRQQGFHQMPLSSKLDGVRSSRNRSALLRQPIDLDDELAIDAAPFQLVIGTSLYKVHTLFSLLGLNHAYVTHRGRLVGVVALRELRAALANIYTRGAVPPDQSMSRLRLNSSGNDLILGISNNNTNSRNNSEENEGNNNNIYCQTTPSTVAVSDVGGGSGEGEENNNNITTSTTTSVFPTPENNQNKNLTENLLEINQQQQPNTLSPPISFLSTSSSKIPKNSSPTSSTTTTTNSSSSPSFVNELEEILHFGSQQVGNFEENNEEDWATIERPRAHSDFGFGKNGGNSKKLTQRRPWKR</sequence>
<protein>
    <recommendedName>
        <fullName evidence="11">CBS domain-containing protein</fullName>
    </recommendedName>
</protein>
<name>A0A6V7UYT0_MELEN</name>
<dbReference type="InterPro" id="IPR001807">
    <property type="entry name" value="ClC"/>
</dbReference>
<feature type="transmembrane region" description="Helical" evidence="10">
    <location>
        <begin position="252"/>
        <end position="274"/>
    </location>
</feature>
<keyword evidence="4" id="KW-0677">Repeat</keyword>
<feature type="region of interest" description="Disordered" evidence="9">
    <location>
        <begin position="653"/>
        <end position="677"/>
    </location>
</feature>
<evidence type="ECO:0000259" key="11">
    <source>
        <dbReference type="Pfam" id="PF00571"/>
    </source>
</evidence>
<evidence type="ECO:0000256" key="7">
    <source>
        <dbReference type="ARBA" id="ARBA00023136"/>
    </source>
</evidence>
<evidence type="ECO:0000256" key="1">
    <source>
        <dbReference type="ARBA" id="ARBA00004141"/>
    </source>
</evidence>
<dbReference type="OrthoDB" id="4564at2759"/>
<keyword evidence="6" id="KW-0406">Ion transport</keyword>
<feature type="compositionally biased region" description="Low complexity" evidence="9">
    <location>
        <begin position="941"/>
        <end position="977"/>
    </location>
</feature>
<dbReference type="CDD" id="cd03683">
    <property type="entry name" value="ClC_1_like"/>
    <property type="match status" value="1"/>
</dbReference>
<organism evidence="12 13">
    <name type="scientific">Meloidogyne enterolobii</name>
    <name type="common">Root-knot nematode worm</name>
    <name type="synonym">Meloidogyne mayaguensis</name>
    <dbReference type="NCBI Taxonomy" id="390850"/>
    <lineage>
        <taxon>Eukaryota</taxon>
        <taxon>Metazoa</taxon>
        <taxon>Ecdysozoa</taxon>
        <taxon>Nematoda</taxon>
        <taxon>Chromadorea</taxon>
        <taxon>Rhabditida</taxon>
        <taxon>Tylenchina</taxon>
        <taxon>Tylenchomorpha</taxon>
        <taxon>Tylenchoidea</taxon>
        <taxon>Meloidogynidae</taxon>
        <taxon>Meloidogyninae</taxon>
        <taxon>Meloidogyne</taxon>
    </lineage>
</organism>
<dbReference type="InterPro" id="IPR000644">
    <property type="entry name" value="CBS_dom"/>
</dbReference>
<feature type="transmembrane region" description="Helical" evidence="10">
    <location>
        <begin position="530"/>
        <end position="550"/>
    </location>
</feature>
<keyword evidence="5 10" id="KW-1133">Transmembrane helix</keyword>
<dbReference type="Gene3D" id="1.10.3080.10">
    <property type="entry name" value="Clc chloride channel"/>
    <property type="match status" value="1"/>
</dbReference>
<feature type="region of interest" description="Disordered" evidence="9">
    <location>
        <begin position="937"/>
        <end position="978"/>
    </location>
</feature>
<feature type="region of interest" description="Disordered" evidence="9">
    <location>
        <begin position="991"/>
        <end position="1036"/>
    </location>
</feature>
<feature type="transmembrane region" description="Helical" evidence="10">
    <location>
        <begin position="500"/>
        <end position="523"/>
    </location>
</feature>
<feature type="transmembrane region" description="Helical" evidence="10">
    <location>
        <begin position="438"/>
        <end position="459"/>
    </location>
</feature>
<proteinExistence type="predicted"/>
<feature type="transmembrane region" description="Helical" evidence="10">
    <location>
        <begin position="107"/>
        <end position="131"/>
    </location>
</feature>
<dbReference type="EMBL" id="CAJEWN010000132">
    <property type="protein sequence ID" value="CAD2167820.1"/>
    <property type="molecule type" value="Genomic_DNA"/>
</dbReference>
<evidence type="ECO:0000256" key="2">
    <source>
        <dbReference type="ARBA" id="ARBA00022448"/>
    </source>
</evidence>
<dbReference type="Pfam" id="PF00654">
    <property type="entry name" value="Voltage_CLC"/>
    <property type="match status" value="1"/>
</dbReference>
<dbReference type="Pfam" id="PF00571">
    <property type="entry name" value="CBS"/>
    <property type="match status" value="1"/>
</dbReference>
<dbReference type="InterPro" id="IPR046342">
    <property type="entry name" value="CBS_dom_sf"/>
</dbReference>
<feature type="transmembrane region" description="Helical" evidence="10">
    <location>
        <begin position="65"/>
        <end position="86"/>
    </location>
</feature>
<dbReference type="Gene3D" id="3.10.580.10">
    <property type="entry name" value="CBS-domain"/>
    <property type="match status" value="2"/>
</dbReference>
<dbReference type="AlphaFoldDB" id="A0A6V7UYT0"/>
<feature type="region of interest" description="Disordered" evidence="9">
    <location>
        <begin position="857"/>
        <end position="923"/>
    </location>
</feature>
<reference evidence="12 13" key="1">
    <citation type="submission" date="2020-08" db="EMBL/GenBank/DDBJ databases">
        <authorList>
            <person name="Koutsovoulos G."/>
            <person name="Danchin GJ E."/>
        </authorList>
    </citation>
    <scope>NUCLEOTIDE SEQUENCE [LARGE SCALE GENOMIC DNA]</scope>
</reference>